<evidence type="ECO:0000256" key="1">
    <source>
        <dbReference type="SAM" id="MobiDB-lite"/>
    </source>
</evidence>
<feature type="compositionally biased region" description="Basic residues" evidence="1">
    <location>
        <begin position="57"/>
        <end position="71"/>
    </location>
</feature>
<name>A0A8R7UP67_TRIUA</name>
<gene>
    <name evidence="2" type="primary">LOC125510738</name>
</gene>
<organism evidence="2 3">
    <name type="scientific">Triticum urartu</name>
    <name type="common">Red wild einkorn</name>
    <name type="synonym">Crithodium urartu</name>
    <dbReference type="NCBI Taxonomy" id="4572"/>
    <lineage>
        <taxon>Eukaryota</taxon>
        <taxon>Viridiplantae</taxon>
        <taxon>Streptophyta</taxon>
        <taxon>Embryophyta</taxon>
        <taxon>Tracheophyta</taxon>
        <taxon>Spermatophyta</taxon>
        <taxon>Magnoliopsida</taxon>
        <taxon>Liliopsida</taxon>
        <taxon>Poales</taxon>
        <taxon>Poaceae</taxon>
        <taxon>BOP clade</taxon>
        <taxon>Pooideae</taxon>
        <taxon>Triticodae</taxon>
        <taxon>Triticeae</taxon>
        <taxon>Triticinae</taxon>
        <taxon>Triticum</taxon>
    </lineage>
</organism>
<evidence type="ECO:0000313" key="3">
    <source>
        <dbReference type="Proteomes" id="UP000015106"/>
    </source>
</evidence>
<keyword evidence="3" id="KW-1185">Reference proteome</keyword>
<dbReference type="AlphaFoldDB" id="A0A8R7UP67"/>
<protein>
    <submittedName>
        <fullName evidence="2">Uncharacterized protein</fullName>
    </submittedName>
</protein>
<evidence type="ECO:0000313" key="2">
    <source>
        <dbReference type="EnsemblPlants" id="TuG1812G0500004311.01.T02"/>
    </source>
</evidence>
<reference evidence="2" key="3">
    <citation type="submission" date="2022-06" db="UniProtKB">
        <authorList>
            <consortium name="EnsemblPlants"/>
        </authorList>
    </citation>
    <scope>IDENTIFICATION</scope>
</reference>
<feature type="compositionally biased region" description="Low complexity" evidence="1">
    <location>
        <begin position="7"/>
        <end position="16"/>
    </location>
</feature>
<dbReference type="Gramene" id="TuG1812G0500004311.01.T02">
    <property type="protein sequence ID" value="TuG1812G0500004311.01.T02"/>
    <property type="gene ID" value="TuG1812G0500004311.01"/>
</dbReference>
<feature type="region of interest" description="Disordered" evidence="1">
    <location>
        <begin position="1"/>
        <end position="86"/>
    </location>
</feature>
<reference evidence="2" key="2">
    <citation type="submission" date="2018-03" db="EMBL/GenBank/DDBJ databases">
        <title>The Triticum urartu genome reveals the dynamic nature of wheat genome evolution.</title>
        <authorList>
            <person name="Ling H."/>
            <person name="Ma B."/>
            <person name="Shi X."/>
            <person name="Liu H."/>
            <person name="Dong L."/>
            <person name="Sun H."/>
            <person name="Cao Y."/>
            <person name="Gao Q."/>
            <person name="Zheng S."/>
            <person name="Li Y."/>
            <person name="Yu Y."/>
            <person name="Du H."/>
            <person name="Qi M."/>
            <person name="Li Y."/>
            <person name="Yu H."/>
            <person name="Cui Y."/>
            <person name="Wang N."/>
            <person name="Chen C."/>
            <person name="Wu H."/>
            <person name="Zhao Y."/>
            <person name="Zhang J."/>
            <person name="Li Y."/>
            <person name="Zhou W."/>
            <person name="Zhang B."/>
            <person name="Hu W."/>
            <person name="Eijk M."/>
            <person name="Tang J."/>
            <person name="Witsenboer H."/>
            <person name="Zhao S."/>
            <person name="Li Z."/>
            <person name="Zhang A."/>
            <person name="Wang D."/>
            <person name="Liang C."/>
        </authorList>
    </citation>
    <scope>NUCLEOTIDE SEQUENCE [LARGE SCALE GENOMIC DNA]</scope>
    <source>
        <strain evidence="2">cv. G1812</strain>
    </source>
</reference>
<sequence length="134" mass="14281">SSPTVLSSCRSVSRSRPTTEVARQSTAAPRRGRGGGGDDGGDDQREPGGARAAGARRPPRARGARRARRLRYGAGHQGPGAPLLAGAAQRALPGVRLRRREARPHPVRTPARMCCSSFLLIVRVPNCQISRGWD</sequence>
<proteinExistence type="predicted"/>
<accession>A0A8R7UP67</accession>
<dbReference type="EnsemblPlants" id="TuG1812G0500004311.01.T02">
    <property type="protein sequence ID" value="TuG1812G0500004311.01.T02"/>
    <property type="gene ID" value="TuG1812G0500004311.01"/>
</dbReference>
<dbReference type="Proteomes" id="UP000015106">
    <property type="component" value="Chromosome 5"/>
</dbReference>
<reference evidence="3" key="1">
    <citation type="journal article" date="2013" name="Nature">
        <title>Draft genome of the wheat A-genome progenitor Triticum urartu.</title>
        <authorList>
            <person name="Ling H.Q."/>
            <person name="Zhao S."/>
            <person name="Liu D."/>
            <person name="Wang J."/>
            <person name="Sun H."/>
            <person name="Zhang C."/>
            <person name="Fan H."/>
            <person name="Li D."/>
            <person name="Dong L."/>
            <person name="Tao Y."/>
            <person name="Gao C."/>
            <person name="Wu H."/>
            <person name="Li Y."/>
            <person name="Cui Y."/>
            <person name="Guo X."/>
            <person name="Zheng S."/>
            <person name="Wang B."/>
            <person name="Yu K."/>
            <person name="Liang Q."/>
            <person name="Yang W."/>
            <person name="Lou X."/>
            <person name="Chen J."/>
            <person name="Feng M."/>
            <person name="Jian J."/>
            <person name="Zhang X."/>
            <person name="Luo G."/>
            <person name="Jiang Y."/>
            <person name="Liu J."/>
            <person name="Wang Z."/>
            <person name="Sha Y."/>
            <person name="Zhang B."/>
            <person name="Wu H."/>
            <person name="Tang D."/>
            <person name="Shen Q."/>
            <person name="Xue P."/>
            <person name="Zou S."/>
            <person name="Wang X."/>
            <person name="Liu X."/>
            <person name="Wang F."/>
            <person name="Yang Y."/>
            <person name="An X."/>
            <person name="Dong Z."/>
            <person name="Zhang K."/>
            <person name="Zhang X."/>
            <person name="Luo M.C."/>
            <person name="Dvorak J."/>
            <person name="Tong Y."/>
            <person name="Wang J."/>
            <person name="Yang H."/>
            <person name="Li Z."/>
            <person name="Wang D."/>
            <person name="Zhang A."/>
            <person name="Wang J."/>
        </authorList>
    </citation>
    <scope>NUCLEOTIDE SEQUENCE</scope>
    <source>
        <strain evidence="3">cv. G1812</strain>
    </source>
</reference>